<dbReference type="EMBL" id="QPJY01000001">
    <property type="protein sequence ID" value="RCX33482.1"/>
    <property type="molecule type" value="Genomic_DNA"/>
</dbReference>
<sequence>MTTTIDFIRHGEPVGGSRYRGGGVDDPLSENGWAQMRAAVGNHRPWQAIYTSPLVRCRAFAEELAARHGVPLRVDERLREIGYGEWEGRSHAEVQAEDPGLRKRLWLDPVVFMPPGAESLESARARMTGTWEDILDQHPGQHVLVVAHAGVIRMLLSQMLGMPLERLFSFSVSYAALSRVAVDAIDGARLQRLLFHGASRLPESAP</sequence>
<dbReference type="AlphaFoldDB" id="A0A369CHC8"/>
<dbReference type="InterPro" id="IPR050275">
    <property type="entry name" value="PGM_Phosphatase"/>
</dbReference>
<dbReference type="SMART" id="SM00855">
    <property type="entry name" value="PGAM"/>
    <property type="match status" value="1"/>
</dbReference>
<dbReference type="Proteomes" id="UP000252707">
    <property type="component" value="Unassembled WGS sequence"/>
</dbReference>
<dbReference type="GO" id="GO:0016791">
    <property type="term" value="F:phosphatase activity"/>
    <property type="evidence" value="ECO:0007669"/>
    <property type="project" value="TreeGrafter"/>
</dbReference>
<dbReference type="InterPro" id="IPR013078">
    <property type="entry name" value="His_Pase_superF_clade-1"/>
</dbReference>
<proteinExistence type="predicted"/>
<dbReference type="Pfam" id="PF00300">
    <property type="entry name" value="His_Phos_1"/>
    <property type="match status" value="1"/>
</dbReference>
<dbReference type="InterPro" id="IPR029033">
    <property type="entry name" value="His_PPase_superfam"/>
</dbReference>
<accession>A0A369CHC8</accession>
<dbReference type="RefSeq" id="WP_114278312.1">
    <property type="nucleotide sequence ID" value="NZ_QPJY01000001.1"/>
</dbReference>
<dbReference type="PANTHER" id="PTHR48100:SF1">
    <property type="entry name" value="HISTIDINE PHOSPHATASE FAMILY PROTEIN-RELATED"/>
    <property type="match status" value="1"/>
</dbReference>
<dbReference type="PANTHER" id="PTHR48100">
    <property type="entry name" value="BROAD-SPECIFICITY PHOSPHATASE YOR283W-RELATED"/>
    <property type="match status" value="1"/>
</dbReference>
<keyword evidence="3" id="KW-1185">Reference proteome</keyword>
<reference evidence="2 3" key="1">
    <citation type="submission" date="2018-07" db="EMBL/GenBank/DDBJ databases">
        <title>Genomic Encyclopedia of Type Strains, Phase IV (KMG-IV): sequencing the most valuable type-strain genomes for metagenomic binning, comparative biology and taxonomic classification.</title>
        <authorList>
            <person name="Goeker M."/>
        </authorList>
    </citation>
    <scope>NUCLEOTIDE SEQUENCE [LARGE SCALE GENOMIC DNA]</scope>
    <source>
        <strain evidence="2 3">DSM 26407</strain>
    </source>
</reference>
<evidence type="ECO:0000313" key="3">
    <source>
        <dbReference type="Proteomes" id="UP000252707"/>
    </source>
</evidence>
<dbReference type="OrthoDB" id="9783269at2"/>
<evidence type="ECO:0000256" key="1">
    <source>
        <dbReference type="PIRSR" id="PIRSR613078-3"/>
    </source>
</evidence>
<gene>
    <name evidence="2" type="ORF">DFQ59_101786</name>
</gene>
<protein>
    <submittedName>
        <fullName evidence="2">Alpha-ribazole phosphatase/probable phosphoglycerate mutase</fullName>
    </submittedName>
</protein>
<dbReference type="SUPFAM" id="SSF53254">
    <property type="entry name" value="Phosphoglycerate mutase-like"/>
    <property type="match status" value="1"/>
</dbReference>
<organism evidence="2 3">
    <name type="scientific">Thioalbus denitrificans</name>
    <dbReference type="NCBI Taxonomy" id="547122"/>
    <lineage>
        <taxon>Bacteria</taxon>
        <taxon>Pseudomonadati</taxon>
        <taxon>Pseudomonadota</taxon>
        <taxon>Gammaproteobacteria</taxon>
        <taxon>Chromatiales</taxon>
        <taxon>Ectothiorhodospiraceae</taxon>
        <taxon>Thioalbus</taxon>
    </lineage>
</organism>
<comment type="caution">
    <text evidence="2">The sequence shown here is derived from an EMBL/GenBank/DDBJ whole genome shotgun (WGS) entry which is preliminary data.</text>
</comment>
<dbReference type="Gene3D" id="3.40.50.1240">
    <property type="entry name" value="Phosphoglycerate mutase-like"/>
    <property type="match status" value="1"/>
</dbReference>
<name>A0A369CHC8_9GAMM</name>
<dbReference type="GO" id="GO:0005737">
    <property type="term" value="C:cytoplasm"/>
    <property type="evidence" value="ECO:0007669"/>
    <property type="project" value="TreeGrafter"/>
</dbReference>
<dbReference type="PIRSF" id="PIRSF000709">
    <property type="entry name" value="6PFK_2-Ptase"/>
    <property type="match status" value="1"/>
</dbReference>
<dbReference type="CDD" id="cd07067">
    <property type="entry name" value="HP_PGM_like"/>
    <property type="match status" value="1"/>
</dbReference>
<feature type="site" description="Transition state stabilizer" evidence="1">
    <location>
        <position position="148"/>
    </location>
</feature>
<evidence type="ECO:0000313" key="2">
    <source>
        <dbReference type="EMBL" id="RCX33482.1"/>
    </source>
</evidence>